<dbReference type="AlphaFoldDB" id="A0A1H2TKV3"/>
<keyword evidence="2" id="KW-1185">Reference proteome</keyword>
<organism evidence="1 2">
    <name type="scientific">Marinococcus luteus</name>
    <dbReference type="NCBI Taxonomy" id="1122204"/>
    <lineage>
        <taxon>Bacteria</taxon>
        <taxon>Bacillati</taxon>
        <taxon>Bacillota</taxon>
        <taxon>Bacilli</taxon>
        <taxon>Bacillales</taxon>
        <taxon>Bacillaceae</taxon>
        <taxon>Marinococcus</taxon>
    </lineage>
</organism>
<dbReference type="Proteomes" id="UP000199488">
    <property type="component" value="Unassembled WGS sequence"/>
</dbReference>
<gene>
    <name evidence="1" type="ORF">SAMN05421781_1453</name>
</gene>
<reference evidence="1 2" key="1">
    <citation type="submission" date="2016-10" db="EMBL/GenBank/DDBJ databases">
        <authorList>
            <person name="de Groot N.N."/>
        </authorList>
    </citation>
    <scope>NUCLEOTIDE SEQUENCE [LARGE SCALE GENOMIC DNA]</scope>
    <source>
        <strain evidence="1 2">DSM 23126</strain>
    </source>
</reference>
<evidence type="ECO:0000313" key="1">
    <source>
        <dbReference type="EMBL" id="SDW44440.1"/>
    </source>
</evidence>
<name>A0A1H2TKV3_9BACI</name>
<protein>
    <submittedName>
        <fullName evidence="1">Uncharacterized protein</fullName>
    </submittedName>
</protein>
<accession>A0A1H2TKV3</accession>
<evidence type="ECO:0000313" key="2">
    <source>
        <dbReference type="Proteomes" id="UP000199488"/>
    </source>
</evidence>
<dbReference type="EMBL" id="FNNC01000002">
    <property type="protein sequence ID" value="SDW44440.1"/>
    <property type="molecule type" value="Genomic_DNA"/>
</dbReference>
<proteinExistence type="predicted"/>
<sequence length="30" mass="3836">MRKLIKMAVKVGPFVYPYVRKWWKNRKQKR</sequence>